<evidence type="ECO:0000256" key="1">
    <source>
        <dbReference type="SAM" id="Phobius"/>
    </source>
</evidence>
<feature type="transmembrane region" description="Helical" evidence="1">
    <location>
        <begin position="201"/>
        <end position="228"/>
    </location>
</feature>
<sequence length="364" mass="37531">MPTVIKVVAIAAGAAILLLAALLSPSRNVTGANVVGDQEMVQLAGPAGTTIQVKAIIDTGASASAMDTRLARSLGFDLDAAPRITVGSSLGKQQRPVVDTTIKLAGTERTAKISVTDRSRRDAPVLIGRSEMAGLQVHVGKQMLTTPEGSAAPSSVAVLLTPSPSIDVESLLALLPLAALLVVIARVWIGLNTLGTFSPVLLALGYTQTGVIAGLITTTAMVTVGLAAQAVLQRTQLPRVARLAVLVGVVVLVLLGIRQAIGGAHAAVLVGASLPVVVTAVIIERLWEQWDTDGWRPAATSGLLTIAFGLVAAMLMVTPGVRWLGENVPMAFAAACCVWAFVAGTYRGLRLTELLRFTPAARAG</sequence>
<feature type="domain" description="7 transmembrane helices usually fused to an inactive transglutaminase" evidence="2">
    <location>
        <begin position="170"/>
        <end position="359"/>
    </location>
</feature>
<feature type="transmembrane region" description="Helical" evidence="1">
    <location>
        <begin position="240"/>
        <end position="257"/>
    </location>
</feature>
<dbReference type="Gene3D" id="2.40.70.10">
    <property type="entry name" value="Acid Proteases"/>
    <property type="match status" value="1"/>
</dbReference>
<keyword evidence="1" id="KW-1133">Transmembrane helix</keyword>
<dbReference type="InterPro" id="IPR021109">
    <property type="entry name" value="Peptidase_aspartic_dom_sf"/>
</dbReference>
<evidence type="ECO:0000313" key="4">
    <source>
        <dbReference type="Proteomes" id="UP000199515"/>
    </source>
</evidence>
<proteinExistence type="predicted"/>
<dbReference type="EMBL" id="FNON01000003">
    <property type="protein sequence ID" value="SDX57196.1"/>
    <property type="molecule type" value="Genomic_DNA"/>
</dbReference>
<evidence type="ECO:0000313" key="3">
    <source>
        <dbReference type="EMBL" id="SDX57196.1"/>
    </source>
</evidence>
<dbReference type="Proteomes" id="UP000199515">
    <property type="component" value="Unassembled WGS sequence"/>
</dbReference>
<feature type="transmembrane region" description="Helical" evidence="1">
    <location>
        <begin position="264"/>
        <end position="283"/>
    </location>
</feature>
<reference evidence="3 4" key="1">
    <citation type="submission" date="2016-10" db="EMBL/GenBank/DDBJ databases">
        <authorList>
            <person name="de Groot N.N."/>
        </authorList>
    </citation>
    <scope>NUCLEOTIDE SEQUENCE [LARGE SCALE GENOMIC DNA]</scope>
    <source>
        <strain evidence="3 4">CPCC 202699</strain>
    </source>
</reference>
<name>A0A1H3CSX8_9PSEU</name>
<dbReference type="Pfam" id="PF14402">
    <property type="entry name" value="7TM_transglut"/>
    <property type="match status" value="1"/>
</dbReference>
<gene>
    <name evidence="3" type="ORF">SAMN05421504_103138</name>
</gene>
<feature type="transmembrane region" description="Helical" evidence="1">
    <location>
        <begin position="171"/>
        <end position="189"/>
    </location>
</feature>
<dbReference type="Pfam" id="PF13650">
    <property type="entry name" value="Asp_protease_2"/>
    <property type="match status" value="1"/>
</dbReference>
<evidence type="ECO:0000259" key="2">
    <source>
        <dbReference type="Pfam" id="PF14402"/>
    </source>
</evidence>
<dbReference type="SUPFAM" id="SSF50630">
    <property type="entry name" value="Acid proteases"/>
    <property type="match status" value="1"/>
</dbReference>
<keyword evidence="4" id="KW-1185">Reference proteome</keyword>
<keyword evidence="1" id="KW-0812">Transmembrane</keyword>
<dbReference type="InterPro" id="IPR025840">
    <property type="entry name" value="7TM_transglut"/>
</dbReference>
<feature type="transmembrane region" description="Helical" evidence="1">
    <location>
        <begin position="330"/>
        <end position="349"/>
    </location>
</feature>
<keyword evidence="1" id="KW-0472">Membrane</keyword>
<protein>
    <submittedName>
        <fullName evidence="3">Uncharacterized conserved protein</fullName>
    </submittedName>
</protein>
<dbReference type="AlphaFoldDB" id="A0A1H3CSX8"/>
<accession>A0A1H3CSX8</accession>
<feature type="transmembrane region" description="Helical" evidence="1">
    <location>
        <begin position="295"/>
        <end position="318"/>
    </location>
</feature>
<organism evidence="3 4">
    <name type="scientific">Amycolatopsis xylanica</name>
    <dbReference type="NCBI Taxonomy" id="589385"/>
    <lineage>
        <taxon>Bacteria</taxon>
        <taxon>Bacillati</taxon>
        <taxon>Actinomycetota</taxon>
        <taxon>Actinomycetes</taxon>
        <taxon>Pseudonocardiales</taxon>
        <taxon>Pseudonocardiaceae</taxon>
        <taxon>Amycolatopsis</taxon>
    </lineage>
</organism>
<dbReference type="STRING" id="589385.SAMN05421504_103138"/>